<dbReference type="GeneID" id="19323294"/>
<accession>R8BQ53</accession>
<feature type="compositionally biased region" description="Polar residues" evidence="1">
    <location>
        <begin position="85"/>
        <end position="95"/>
    </location>
</feature>
<evidence type="ECO:0000313" key="3">
    <source>
        <dbReference type="Proteomes" id="UP000014074"/>
    </source>
</evidence>
<proteinExistence type="predicted"/>
<sequence>MTCFMTATDITPSWAASTAAPDDPDRSTGTSQPTIVLITTDKNPAVVFPTVSQTLPNYGDGPTKQQNGHTTAGPGGKGDFRTPDYNPSSTAQPVNNGGGGGKSSATTPATVQVLPTGVVIDGTTIADRPDMRTQIVTINGNTFTVNPTQVVGDGVTIDRPSMIGGVFAPTPTSTNIGGIGVSVGSSIAVVDGTTFTLGQESTTATIKGQTVVVGPSGVVVATQTVSVTAVPAPTEIIIAGGEVITAIGKSVVVIEGTTITYGPDTTKITVIDDDTITIGPGAVTVHGTTIGGSSLNPTDTQYAIVGGATITEIGVSIVVIDGTTFTAGPAIGVWVLGF</sequence>
<evidence type="ECO:0000256" key="1">
    <source>
        <dbReference type="SAM" id="MobiDB-lite"/>
    </source>
</evidence>
<keyword evidence="3" id="KW-1185">Reference proteome</keyword>
<reference evidence="3" key="1">
    <citation type="journal article" date="2013" name="Genome Announc.">
        <title>Draft genome sequence of the ascomycete Phaeoacremonium aleophilum strain UCR-PA7, a causal agent of the esca disease complex in grapevines.</title>
        <authorList>
            <person name="Blanco-Ulate B."/>
            <person name="Rolshausen P."/>
            <person name="Cantu D."/>
        </authorList>
    </citation>
    <scope>NUCLEOTIDE SEQUENCE [LARGE SCALE GENOMIC DNA]</scope>
    <source>
        <strain evidence="3">UCR-PA7</strain>
    </source>
</reference>
<evidence type="ECO:0000313" key="2">
    <source>
        <dbReference type="EMBL" id="EOO01464.1"/>
    </source>
</evidence>
<dbReference type="HOGENOM" id="CLU_821790_0_0_1"/>
<feature type="region of interest" description="Disordered" evidence="1">
    <location>
        <begin position="51"/>
        <end position="109"/>
    </location>
</feature>
<dbReference type="eggNOG" id="ENOG502SNDG">
    <property type="taxonomic scope" value="Eukaryota"/>
</dbReference>
<organism evidence="2 3">
    <name type="scientific">Phaeoacremonium minimum (strain UCR-PA7)</name>
    <name type="common">Esca disease fungus</name>
    <name type="synonym">Togninia minima</name>
    <dbReference type="NCBI Taxonomy" id="1286976"/>
    <lineage>
        <taxon>Eukaryota</taxon>
        <taxon>Fungi</taxon>
        <taxon>Dikarya</taxon>
        <taxon>Ascomycota</taxon>
        <taxon>Pezizomycotina</taxon>
        <taxon>Sordariomycetes</taxon>
        <taxon>Sordariomycetidae</taxon>
        <taxon>Togniniales</taxon>
        <taxon>Togniniaceae</taxon>
        <taxon>Phaeoacremonium</taxon>
    </lineage>
</organism>
<dbReference type="Proteomes" id="UP000014074">
    <property type="component" value="Unassembled WGS sequence"/>
</dbReference>
<dbReference type="AlphaFoldDB" id="R8BQ53"/>
<dbReference type="EMBL" id="KB932993">
    <property type="protein sequence ID" value="EOO01464.1"/>
    <property type="molecule type" value="Genomic_DNA"/>
</dbReference>
<dbReference type="RefSeq" id="XP_007913780.1">
    <property type="nucleotide sequence ID" value="XM_007915589.1"/>
</dbReference>
<gene>
    <name evidence="2" type="ORF">UCRPA7_2990</name>
</gene>
<protein>
    <submittedName>
        <fullName evidence="2">Uncharacterized protein</fullName>
    </submittedName>
</protein>
<dbReference type="KEGG" id="tmn:UCRPA7_2990"/>
<dbReference type="OrthoDB" id="5420777at2759"/>
<name>R8BQ53_PHAM7</name>